<dbReference type="Pfam" id="PF10694">
    <property type="entry name" value="DUF2500"/>
    <property type="match status" value="1"/>
</dbReference>
<evidence type="ECO:0000313" key="2">
    <source>
        <dbReference type="EMBL" id="KOO47370.1"/>
    </source>
</evidence>
<gene>
    <name evidence="2" type="ORF">AMD00_22170</name>
</gene>
<keyword evidence="1" id="KW-1133">Transmembrane helix</keyword>
<reference evidence="3" key="1">
    <citation type="submission" date="2015-08" db="EMBL/GenBank/DDBJ databases">
        <title>Fjat-10028 dsm 16317.</title>
        <authorList>
            <person name="Liu B."/>
            <person name="Wang J."/>
            <person name="Zhu Y."/>
            <person name="Liu G."/>
            <person name="Chen Q."/>
            <person name="Chen Z."/>
            <person name="Lan J."/>
            <person name="Che J."/>
            <person name="Ge C."/>
            <person name="Shi H."/>
            <person name="Pan Z."/>
            <person name="Liu X."/>
        </authorList>
    </citation>
    <scope>NUCLEOTIDE SEQUENCE [LARGE SCALE GENOMIC DNA]</scope>
    <source>
        <strain evidence="3">DSM 16317</strain>
    </source>
</reference>
<keyword evidence="1" id="KW-0472">Membrane</keyword>
<dbReference type="Proteomes" id="UP000036867">
    <property type="component" value="Unassembled WGS sequence"/>
</dbReference>
<dbReference type="RefSeq" id="WP_053419172.1">
    <property type="nucleotide sequence ID" value="NZ_LILB01000009.1"/>
</dbReference>
<keyword evidence="3" id="KW-1185">Reference proteome</keyword>
<feature type="transmembrane region" description="Helical" evidence="1">
    <location>
        <begin position="12"/>
        <end position="39"/>
    </location>
</feature>
<organism evidence="2 3">
    <name type="scientific">Viridibacillus arvi</name>
    <dbReference type="NCBI Taxonomy" id="263475"/>
    <lineage>
        <taxon>Bacteria</taxon>
        <taxon>Bacillati</taxon>
        <taxon>Bacillota</taxon>
        <taxon>Bacilli</taxon>
        <taxon>Bacillales</taxon>
        <taxon>Caryophanaceae</taxon>
        <taxon>Viridibacillus</taxon>
    </lineage>
</organism>
<dbReference type="AlphaFoldDB" id="A0A0M0L8G5"/>
<comment type="caution">
    <text evidence="2">The sequence shown here is derived from an EMBL/GenBank/DDBJ whole genome shotgun (WGS) entry which is preliminary data.</text>
</comment>
<protein>
    <recommendedName>
        <fullName evidence="4">DUF2500 domain-containing protein</fullName>
    </recommendedName>
</protein>
<sequence>MLDGLFGDDISFFVGTGLFGVFFVIVFLIIVSAFIFVIVKGISQWSKNNASPILTVPAEVVTKRSKTSGGSGDTSASTSYYTTFEVQSGDRIELPLNGREYGMLVEGDLGLLTFQGTRYKSFERNGKEGSTI</sequence>
<dbReference type="Gene3D" id="2.40.50.660">
    <property type="match status" value="1"/>
</dbReference>
<accession>A0A0M0L8G5</accession>
<dbReference type="EMBL" id="LILB01000009">
    <property type="protein sequence ID" value="KOO47370.1"/>
    <property type="molecule type" value="Genomic_DNA"/>
</dbReference>
<dbReference type="GeneID" id="301138811"/>
<evidence type="ECO:0000256" key="1">
    <source>
        <dbReference type="SAM" id="Phobius"/>
    </source>
</evidence>
<dbReference type="OrthoDB" id="282886at2"/>
<keyword evidence="1" id="KW-0812">Transmembrane</keyword>
<name>A0A0M0L8G5_9BACL</name>
<dbReference type="STRING" id="263475.AMD00_22170"/>
<evidence type="ECO:0008006" key="4">
    <source>
        <dbReference type="Google" id="ProtNLM"/>
    </source>
</evidence>
<dbReference type="InterPro" id="IPR019635">
    <property type="entry name" value="DUF2500"/>
</dbReference>
<proteinExistence type="predicted"/>
<evidence type="ECO:0000313" key="3">
    <source>
        <dbReference type="Proteomes" id="UP000036867"/>
    </source>
</evidence>